<protein>
    <submittedName>
        <fullName evidence="2">Uncharacterized protein</fullName>
    </submittedName>
</protein>
<dbReference type="AlphaFoldDB" id="A0A9Q3K2W9"/>
<feature type="region of interest" description="Disordered" evidence="1">
    <location>
        <begin position="28"/>
        <end position="47"/>
    </location>
</feature>
<comment type="caution">
    <text evidence="2">The sequence shown here is derived from an EMBL/GenBank/DDBJ whole genome shotgun (WGS) entry which is preliminary data.</text>
</comment>
<evidence type="ECO:0000313" key="3">
    <source>
        <dbReference type="Proteomes" id="UP000765509"/>
    </source>
</evidence>
<evidence type="ECO:0000256" key="1">
    <source>
        <dbReference type="SAM" id="MobiDB-lite"/>
    </source>
</evidence>
<proteinExistence type="predicted"/>
<feature type="compositionally biased region" description="Polar residues" evidence="1">
    <location>
        <begin position="28"/>
        <end position="44"/>
    </location>
</feature>
<dbReference type="EMBL" id="AVOT02089635">
    <property type="protein sequence ID" value="MBW0572199.1"/>
    <property type="molecule type" value="Genomic_DNA"/>
</dbReference>
<dbReference type="Proteomes" id="UP000765509">
    <property type="component" value="Unassembled WGS sequence"/>
</dbReference>
<accession>A0A9Q3K2W9</accession>
<keyword evidence="3" id="KW-1185">Reference proteome</keyword>
<organism evidence="2 3">
    <name type="scientific">Austropuccinia psidii MF-1</name>
    <dbReference type="NCBI Taxonomy" id="1389203"/>
    <lineage>
        <taxon>Eukaryota</taxon>
        <taxon>Fungi</taxon>
        <taxon>Dikarya</taxon>
        <taxon>Basidiomycota</taxon>
        <taxon>Pucciniomycotina</taxon>
        <taxon>Pucciniomycetes</taxon>
        <taxon>Pucciniales</taxon>
        <taxon>Sphaerophragmiaceae</taxon>
        <taxon>Austropuccinia</taxon>
    </lineage>
</organism>
<gene>
    <name evidence="2" type="ORF">O181_111914</name>
</gene>
<reference evidence="2" key="1">
    <citation type="submission" date="2021-03" db="EMBL/GenBank/DDBJ databases">
        <title>Draft genome sequence of rust myrtle Austropuccinia psidii MF-1, a brazilian biotype.</title>
        <authorList>
            <person name="Quecine M.C."/>
            <person name="Pachon D.M.R."/>
            <person name="Bonatelli M.L."/>
            <person name="Correr F.H."/>
            <person name="Franceschini L.M."/>
            <person name="Leite T.F."/>
            <person name="Margarido G.R.A."/>
            <person name="Almeida C.A."/>
            <person name="Ferrarezi J.A."/>
            <person name="Labate C.A."/>
        </authorList>
    </citation>
    <scope>NUCLEOTIDE SEQUENCE</scope>
    <source>
        <strain evidence="2">MF-1</strain>
    </source>
</reference>
<name>A0A9Q3K2W9_9BASI</name>
<evidence type="ECO:0000313" key="2">
    <source>
        <dbReference type="EMBL" id="MBW0572199.1"/>
    </source>
</evidence>
<sequence length="102" mass="11762">MENSLLLLEKILSLNPRGVDPEKLTQSLNSQLQKIQNHSHTSTPDPDKLILEIKDSYHNQGKWVSLNGSRRKPWGDLKTVKTLFRTRNAVRWVMLRTPTDTS</sequence>